<name>A0A4P6HPY3_9BACT</name>
<dbReference type="Proteomes" id="UP000293296">
    <property type="component" value="Chromosome"/>
</dbReference>
<accession>A0A4P6HPY3</accession>
<keyword evidence="2" id="KW-1185">Reference proteome</keyword>
<organism evidence="1 2">
    <name type="scientific">Solidesulfovibrio carbinolicus</name>
    <dbReference type="NCBI Taxonomy" id="296842"/>
    <lineage>
        <taxon>Bacteria</taxon>
        <taxon>Pseudomonadati</taxon>
        <taxon>Thermodesulfobacteriota</taxon>
        <taxon>Desulfovibrionia</taxon>
        <taxon>Desulfovibrionales</taxon>
        <taxon>Desulfovibrionaceae</taxon>
        <taxon>Solidesulfovibrio</taxon>
    </lineage>
</organism>
<evidence type="ECO:0000313" key="2">
    <source>
        <dbReference type="Proteomes" id="UP000293296"/>
    </source>
</evidence>
<protein>
    <submittedName>
        <fullName evidence="1">Uncharacterized protein</fullName>
    </submittedName>
</protein>
<gene>
    <name evidence="1" type="ORF">C3Y92_08400</name>
</gene>
<dbReference type="AlphaFoldDB" id="A0A4P6HPY3"/>
<dbReference type="KEGG" id="dcb:C3Y92_08400"/>
<reference evidence="1 2" key="1">
    <citation type="submission" date="2018-02" db="EMBL/GenBank/DDBJ databases">
        <title>Genome sequence of Desulfovibrio carbinolicus DSM 3852.</title>
        <authorList>
            <person name="Wilbanks E."/>
            <person name="Skennerton C.T."/>
            <person name="Orphan V.J."/>
        </authorList>
    </citation>
    <scope>NUCLEOTIDE SEQUENCE [LARGE SCALE GENOMIC DNA]</scope>
    <source>
        <strain evidence="1 2">DSM 3852</strain>
    </source>
</reference>
<evidence type="ECO:0000313" key="1">
    <source>
        <dbReference type="EMBL" id="QAZ67248.1"/>
    </source>
</evidence>
<proteinExistence type="predicted"/>
<sequence length="139" mass="16161">MLYRCNRDVSLIPKWVFDYMFDCADKLADIEDVGKDGPRIIVQALSLNNLRNAFDDEDKNADLFALQDYAYGRYVDLKVFGRSDEDICADIAQEMNSEAAEDQEVRSILKRRGEITEDAVRSWVSKQKKFHQTLRDEEL</sequence>
<dbReference type="EMBL" id="CP026538">
    <property type="protein sequence ID" value="QAZ67248.1"/>
    <property type="molecule type" value="Genomic_DNA"/>
</dbReference>